<protein>
    <submittedName>
        <fullName evidence="2">Uncharacterized protein</fullName>
    </submittedName>
</protein>
<keyword evidence="1" id="KW-1185">Reference proteome</keyword>
<name>A0A915M2U5_MELJA</name>
<proteinExistence type="predicted"/>
<reference evidence="2" key="1">
    <citation type="submission" date="2022-11" db="UniProtKB">
        <authorList>
            <consortium name="WormBaseParasite"/>
        </authorList>
    </citation>
    <scope>IDENTIFICATION</scope>
</reference>
<accession>A0A915M2U5</accession>
<sequence length="109" mass="12599">EDIICISLTLLQTFMPFVLTFLLDSLRLYNEGHYECYQLLCGEDYYDGPVLGWVTDALPKLTDEGYQEITSSLIGKDKREKQQQKEVIGAEDKENVVEFGEEKEQRQKA</sequence>
<dbReference type="AlphaFoldDB" id="A0A915M2U5"/>
<evidence type="ECO:0000313" key="1">
    <source>
        <dbReference type="Proteomes" id="UP000887561"/>
    </source>
</evidence>
<organism evidence="1 2">
    <name type="scientific">Meloidogyne javanica</name>
    <name type="common">Root-knot nematode worm</name>
    <dbReference type="NCBI Taxonomy" id="6303"/>
    <lineage>
        <taxon>Eukaryota</taxon>
        <taxon>Metazoa</taxon>
        <taxon>Ecdysozoa</taxon>
        <taxon>Nematoda</taxon>
        <taxon>Chromadorea</taxon>
        <taxon>Rhabditida</taxon>
        <taxon>Tylenchina</taxon>
        <taxon>Tylenchomorpha</taxon>
        <taxon>Tylenchoidea</taxon>
        <taxon>Meloidogynidae</taxon>
        <taxon>Meloidogyninae</taxon>
        <taxon>Meloidogyne</taxon>
        <taxon>Meloidogyne incognita group</taxon>
    </lineage>
</organism>
<dbReference type="WBParaSite" id="scaffold2367_cov437.g4730">
    <property type="protein sequence ID" value="scaffold2367_cov437.g4730"/>
    <property type="gene ID" value="scaffold2367_cov437.g4730"/>
</dbReference>
<dbReference type="Proteomes" id="UP000887561">
    <property type="component" value="Unplaced"/>
</dbReference>
<evidence type="ECO:0000313" key="2">
    <source>
        <dbReference type="WBParaSite" id="scaffold2367_cov437.g4730"/>
    </source>
</evidence>